<feature type="transmembrane region" description="Helical" evidence="1">
    <location>
        <begin position="16"/>
        <end position="40"/>
    </location>
</feature>
<evidence type="ECO:0000313" key="3">
    <source>
        <dbReference type="Proteomes" id="UP000541352"/>
    </source>
</evidence>
<proteinExistence type="predicted"/>
<dbReference type="InterPro" id="IPR022276">
    <property type="entry name" value="Conjug_transposon_TraK"/>
</dbReference>
<dbReference type="RefSeq" id="WP_183980699.1">
    <property type="nucleotide sequence ID" value="NZ_JACIBY010000036.1"/>
</dbReference>
<sequence>MKELLELEKQFQRAKYLTFTVVAGCLTIALAAVVLSLNYAHNFSKRIFILNRGVALEAFSGNVMDNRAAEAKHHVARFHELFFTVSPDPTSIETNVKKAFFLCDESAKKLYDNLREQRFYDQIITSNITQRVNIDSVSIDLRYYPYPVVAYLKLVQERATARSTRTLITQVEMVDVNRSDANPNGFLMRNFRVYSTSQPIEENIVR</sequence>
<evidence type="ECO:0000313" key="2">
    <source>
        <dbReference type="EMBL" id="MBB3842368.1"/>
    </source>
</evidence>
<protein>
    <submittedName>
        <fullName evidence="2">Conjugative transposon TraK protein</fullName>
    </submittedName>
</protein>
<dbReference type="NCBIfam" id="TIGR03781">
    <property type="entry name" value="Bac_Flav_CT_K"/>
    <property type="match status" value="1"/>
</dbReference>
<name>A0A7W6EU29_9BACT</name>
<reference evidence="2 3" key="1">
    <citation type="submission" date="2020-08" db="EMBL/GenBank/DDBJ databases">
        <title>Genomic Encyclopedia of Type Strains, Phase IV (KMG-IV): sequencing the most valuable type-strain genomes for metagenomic binning, comparative biology and taxonomic classification.</title>
        <authorList>
            <person name="Goeker M."/>
        </authorList>
    </citation>
    <scope>NUCLEOTIDE SEQUENCE [LARGE SCALE GENOMIC DNA]</scope>
    <source>
        <strain evidence="2 3">DSM 17976</strain>
    </source>
</reference>
<dbReference type="AlphaFoldDB" id="A0A7W6EU29"/>
<accession>A0A7W6EU29</accession>
<organism evidence="2 3">
    <name type="scientific">Runella defluvii</name>
    <dbReference type="NCBI Taxonomy" id="370973"/>
    <lineage>
        <taxon>Bacteria</taxon>
        <taxon>Pseudomonadati</taxon>
        <taxon>Bacteroidota</taxon>
        <taxon>Cytophagia</taxon>
        <taxon>Cytophagales</taxon>
        <taxon>Spirosomataceae</taxon>
        <taxon>Runella</taxon>
    </lineage>
</organism>
<keyword evidence="3" id="KW-1185">Reference proteome</keyword>
<dbReference type="EMBL" id="JACIBY010000036">
    <property type="protein sequence ID" value="MBB3842368.1"/>
    <property type="molecule type" value="Genomic_DNA"/>
</dbReference>
<gene>
    <name evidence="2" type="ORF">FHS57_006399</name>
</gene>
<evidence type="ECO:0000256" key="1">
    <source>
        <dbReference type="SAM" id="Phobius"/>
    </source>
</evidence>
<keyword evidence="1" id="KW-0812">Transmembrane</keyword>
<keyword evidence="1" id="KW-1133">Transmembrane helix</keyword>
<dbReference type="Proteomes" id="UP000541352">
    <property type="component" value="Unassembled WGS sequence"/>
</dbReference>
<keyword evidence="1" id="KW-0472">Membrane</keyword>
<comment type="caution">
    <text evidence="2">The sequence shown here is derived from an EMBL/GenBank/DDBJ whole genome shotgun (WGS) entry which is preliminary data.</text>
</comment>